<feature type="domain" description="Reverse transcriptase" evidence="1">
    <location>
        <begin position="28"/>
        <end position="94"/>
    </location>
</feature>
<dbReference type="InterPro" id="IPR000477">
    <property type="entry name" value="RT_dom"/>
</dbReference>
<accession>A0A803QHL8</accession>
<organism evidence="4 5">
    <name type="scientific">Cannabis sativa</name>
    <name type="common">Hemp</name>
    <name type="synonym">Marijuana</name>
    <dbReference type="NCBI Taxonomy" id="3483"/>
    <lineage>
        <taxon>Eukaryota</taxon>
        <taxon>Viridiplantae</taxon>
        <taxon>Streptophyta</taxon>
        <taxon>Embryophyta</taxon>
        <taxon>Tracheophyta</taxon>
        <taxon>Spermatophyta</taxon>
        <taxon>Magnoliopsida</taxon>
        <taxon>eudicotyledons</taxon>
        <taxon>Gunneridae</taxon>
        <taxon>Pentapetalae</taxon>
        <taxon>rosids</taxon>
        <taxon>fabids</taxon>
        <taxon>Rosales</taxon>
        <taxon>Cannabaceae</taxon>
        <taxon>Cannabis</taxon>
    </lineage>
</organism>
<proteinExistence type="predicted"/>
<reference evidence="4" key="1">
    <citation type="submission" date="2018-11" db="EMBL/GenBank/DDBJ databases">
        <authorList>
            <person name="Grassa J C."/>
        </authorList>
    </citation>
    <scope>NUCLEOTIDE SEQUENCE [LARGE SCALE GENOMIC DNA]</scope>
</reference>
<dbReference type="InterPro" id="IPR036397">
    <property type="entry name" value="RNaseH_sf"/>
</dbReference>
<dbReference type="Gene3D" id="3.30.70.270">
    <property type="match status" value="2"/>
</dbReference>
<dbReference type="GO" id="GO:0003676">
    <property type="term" value="F:nucleic acid binding"/>
    <property type="evidence" value="ECO:0007669"/>
    <property type="project" value="InterPro"/>
</dbReference>
<dbReference type="PANTHER" id="PTHR48475:SF2">
    <property type="entry name" value="RIBONUCLEASE H"/>
    <property type="match status" value="1"/>
</dbReference>
<dbReference type="Pfam" id="PF17919">
    <property type="entry name" value="RT_RNaseH_2"/>
    <property type="match status" value="1"/>
</dbReference>
<dbReference type="InterPro" id="IPR041588">
    <property type="entry name" value="Integrase_H2C2"/>
</dbReference>
<dbReference type="PANTHER" id="PTHR48475">
    <property type="entry name" value="RIBONUCLEASE H"/>
    <property type="match status" value="1"/>
</dbReference>
<dbReference type="Gene3D" id="3.30.420.10">
    <property type="entry name" value="Ribonuclease H-like superfamily/Ribonuclease H"/>
    <property type="match status" value="1"/>
</dbReference>
<dbReference type="Gene3D" id="1.10.340.70">
    <property type="match status" value="1"/>
</dbReference>
<dbReference type="EnsemblPlants" id="evm.model.09.865">
    <property type="protein sequence ID" value="cds.evm.model.09.865"/>
    <property type="gene ID" value="evm.TU.09.865"/>
</dbReference>
<protein>
    <recommendedName>
        <fullName evidence="6">Reverse transcriptase/retrotransposon-derived protein RNase H-like domain-containing protein</fullName>
    </recommendedName>
</protein>
<name>A0A803QHL8_CANSA</name>
<dbReference type="Pfam" id="PF17921">
    <property type="entry name" value="Integrase_H2C2"/>
    <property type="match status" value="1"/>
</dbReference>
<evidence type="ECO:0000259" key="3">
    <source>
        <dbReference type="Pfam" id="PF17921"/>
    </source>
</evidence>
<feature type="domain" description="Integrase zinc-binding" evidence="3">
    <location>
        <begin position="350"/>
        <end position="403"/>
    </location>
</feature>
<sequence length="403" mass="45852">MGLKEDRRSPAKRRKMGVDRNKAVNDEVTKMLKNDTIEELGLTMEAYIDDMLVKFKDRSDHVDRLRECFQILLAHSMKLNLAKCAFAVGSGKFLDHLVTRRGVELSDKSLPFYDLLRGNQKFKWDEKCQLALEALKRYLTTPPVLSKPETGETLLLYLSLSKYAASSVLVREQGKAQLPIYYTNKTFLGAEGDEGRQGISSVRFPINSSAGLRGFEAKEPKMISYLAEVNKLASTLEYFQINQIPRGENMHADALAGLGSSSSLHITRTIPFDFVTELSITKEEEFQCTEVLAEALEDWRQPILEYLRDDKLQSDPKQARKVVTRASTYALLQNQLYKRSYNGPYLKCVKRQEGKLILTEVHEGECGSHSGGRVTAQRVQRQGYYWLTIREDSADHSKKCEKC</sequence>
<dbReference type="InterPro" id="IPR041577">
    <property type="entry name" value="RT_RNaseH_2"/>
</dbReference>
<dbReference type="Proteomes" id="UP000596661">
    <property type="component" value="Chromosome 9"/>
</dbReference>
<evidence type="ECO:0008006" key="6">
    <source>
        <dbReference type="Google" id="ProtNLM"/>
    </source>
</evidence>
<feature type="domain" description="Reverse transcriptase/retrotransposon-derived protein RNase H-like" evidence="2">
    <location>
        <begin position="124"/>
        <end position="191"/>
    </location>
</feature>
<dbReference type="InterPro" id="IPR043502">
    <property type="entry name" value="DNA/RNA_pol_sf"/>
</dbReference>
<dbReference type="OMA" id="EGECGSH"/>
<dbReference type="Pfam" id="PF00078">
    <property type="entry name" value="RVT_1"/>
    <property type="match status" value="1"/>
</dbReference>
<dbReference type="AlphaFoldDB" id="A0A803QHL8"/>
<dbReference type="EMBL" id="UZAU01000740">
    <property type="status" value="NOT_ANNOTATED_CDS"/>
    <property type="molecule type" value="Genomic_DNA"/>
</dbReference>
<dbReference type="InterPro" id="IPR043128">
    <property type="entry name" value="Rev_trsase/Diguanyl_cyclase"/>
</dbReference>
<dbReference type="SUPFAM" id="SSF56672">
    <property type="entry name" value="DNA/RNA polymerases"/>
    <property type="match status" value="1"/>
</dbReference>
<evidence type="ECO:0000259" key="2">
    <source>
        <dbReference type="Pfam" id="PF17919"/>
    </source>
</evidence>
<keyword evidence="5" id="KW-1185">Reference proteome</keyword>
<evidence type="ECO:0000259" key="1">
    <source>
        <dbReference type="Pfam" id="PF00078"/>
    </source>
</evidence>
<reference evidence="4" key="2">
    <citation type="submission" date="2021-03" db="UniProtKB">
        <authorList>
            <consortium name="EnsemblPlants"/>
        </authorList>
    </citation>
    <scope>IDENTIFICATION</scope>
</reference>
<evidence type="ECO:0000313" key="4">
    <source>
        <dbReference type="EnsemblPlants" id="cds.evm.model.09.865"/>
    </source>
</evidence>
<dbReference type="Gramene" id="evm.model.09.865">
    <property type="protein sequence ID" value="cds.evm.model.09.865"/>
    <property type="gene ID" value="evm.TU.09.865"/>
</dbReference>
<evidence type="ECO:0000313" key="5">
    <source>
        <dbReference type="Proteomes" id="UP000596661"/>
    </source>
</evidence>